<protein>
    <submittedName>
        <fullName evidence="1">Uncharacterized protein</fullName>
    </submittedName>
</protein>
<name>A0A225UM36_9STRA</name>
<keyword evidence="2" id="KW-1185">Reference proteome</keyword>
<dbReference type="Proteomes" id="UP000198211">
    <property type="component" value="Unassembled WGS sequence"/>
</dbReference>
<accession>A0A225UM36</accession>
<gene>
    <name evidence="1" type="ORF">PHMEG_00036184</name>
</gene>
<proteinExistence type="predicted"/>
<dbReference type="AlphaFoldDB" id="A0A225UM36"/>
<sequence>MHSKSVEAFWKFHISLDATFKMNTRDFPVHVFGISDRCRSFHLIDEGALRAVKILYGLIAGRELRLRNVMQNVEAGQYNAMDSVFGADLGM</sequence>
<evidence type="ECO:0000313" key="2">
    <source>
        <dbReference type="Proteomes" id="UP000198211"/>
    </source>
</evidence>
<evidence type="ECO:0000313" key="1">
    <source>
        <dbReference type="EMBL" id="OWY94162.1"/>
    </source>
</evidence>
<organism evidence="1 2">
    <name type="scientific">Phytophthora megakarya</name>
    <dbReference type="NCBI Taxonomy" id="4795"/>
    <lineage>
        <taxon>Eukaryota</taxon>
        <taxon>Sar</taxon>
        <taxon>Stramenopiles</taxon>
        <taxon>Oomycota</taxon>
        <taxon>Peronosporomycetes</taxon>
        <taxon>Peronosporales</taxon>
        <taxon>Peronosporaceae</taxon>
        <taxon>Phytophthora</taxon>
    </lineage>
</organism>
<reference evidence="2" key="1">
    <citation type="submission" date="2017-03" db="EMBL/GenBank/DDBJ databases">
        <title>Phytopthora megakarya and P. palmivora, two closely related causual agents of cacao black pod achieved similar genome size and gene model numbers by different mechanisms.</title>
        <authorList>
            <person name="Ali S."/>
            <person name="Shao J."/>
            <person name="Larry D.J."/>
            <person name="Kronmiller B."/>
            <person name="Shen D."/>
            <person name="Strem M.D."/>
            <person name="Melnick R.L."/>
            <person name="Guiltinan M.J."/>
            <person name="Tyler B.M."/>
            <person name="Meinhardt L.W."/>
            <person name="Bailey B.A."/>
        </authorList>
    </citation>
    <scope>NUCLEOTIDE SEQUENCE [LARGE SCALE GENOMIC DNA]</scope>
    <source>
        <strain evidence="2">zdho120</strain>
    </source>
</reference>
<dbReference type="EMBL" id="NBNE01014807">
    <property type="protein sequence ID" value="OWY94162.1"/>
    <property type="molecule type" value="Genomic_DNA"/>
</dbReference>
<comment type="caution">
    <text evidence="1">The sequence shown here is derived from an EMBL/GenBank/DDBJ whole genome shotgun (WGS) entry which is preliminary data.</text>
</comment>